<evidence type="ECO:0000313" key="2">
    <source>
        <dbReference type="EMBL" id="SFT25872.1"/>
    </source>
</evidence>
<protein>
    <submittedName>
        <fullName evidence="2">Uncharacterized protein</fullName>
    </submittedName>
</protein>
<evidence type="ECO:0000313" key="3">
    <source>
        <dbReference type="Proteomes" id="UP000182827"/>
    </source>
</evidence>
<name>A0A1I6WIQ0_9GAMM</name>
<dbReference type="EMBL" id="FOZU01000073">
    <property type="protein sequence ID" value="SFT25872.1"/>
    <property type="molecule type" value="Genomic_DNA"/>
</dbReference>
<keyword evidence="1" id="KW-0472">Membrane</keyword>
<gene>
    <name evidence="2" type="ORF">SAMN05444586_10737</name>
</gene>
<keyword evidence="3" id="KW-1185">Reference proteome</keyword>
<feature type="transmembrane region" description="Helical" evidence="1">
    <location>
        <begin position="6"/>
        <end position="30"/>
    </location>
</feature>
<reference evidence="3" key="1">
    <citation type="submission" date="2016-10" db="EMBL/GenBank/DDBJ databases">
        <authorList>
            <person name="Varghese N."/>
            <person name="Submissions S."/>
        </authorList>
    </citation>
    <scope>NUCLEOTIDE SEQUENCE [LARGE SCALE GENOMIC DNA]</scope>
    <source>
        <strain evidence="3">ANC 5076</strain>
    </source>
</reference>
<evidence type="ECO:0000256" key="1">
    <source>
        <dbReference type="SAM" id="Phobius"/>
    </source>
</evidence>
<organism evidence="2 3">
    <name type="scientific">Acinetobacter bohemicus</name>
    <dbReference type="NCBI Taxonomy" id="1435036"/>
    <lineage>
        <taxon>Bacteria</taxon>
        <taxon>Pseudomonadati</taxon>
        <taxon>Pseudomonadota</taxon>
        <taxon>Gammaproteobacteria</taxon>
        <taxon>Moraxellales</taxon>
        <taxon>Moraxellaceae</taxon>
        <taxon>Acinetobacter</taxon>
    </lineage>
</organism>
<keyword evidence="1" id="KW-1133">Transmembrane helix</keyword>
<keyword evidence="1" id="KW-0812">Transmembrane</keyword>
<proteinExistence type="predicted"/>
<dbReference type="RefSeq" id="WP_139229552.1">
    <property type="nucleotide sequence ID" value="NZ_FOZU01000073.1"/>
</dbReference>
<dbReference type="Proteomes" id="UP000182827">
    <property type="component" value="Unassembled WGS sequence"/>
</dbReference>
<dbReference type="AlphaFoldDB" id="A0A1I6WIQ0"/>
<sequence>MDIVLSILVGIISGIISGIYTGIICSRYAIIEEIKRECLRVLRSIEYYDETYIRGMTSQDIQPIFLASSELLSMGQKDAGITIRNIFMQLSDEIHQKKLTPNLVDSFQLQIKLLKINKIRLLKLW</sequence>
<accession>A0A1I6WIQ0</accession>